<evidence type="ECO:0000256" key="3">
    <source>
        <dbReference type="ARBA" id="ARBA00022516"/>
    </source>
</evidence>
<reference evidence="12" key="1">
    <citation type="submission" date="2022-11" db="UniProtKB">
        <authorList>
            <consortium name="EnsemblMetazoa"/>
        </authorList>
    </citation>
    <scope>IDENTIFICATION</scope>
</reference>
<accession>A0A913WXT5</accession>
<proteinExistence type="inferred from homology"/>
<dbReference type="OrthoDB" id="541883at2759"/>
<evidence type="ECO:0000256" key="5">
    <source>
        <dbReference type="ARBA" id="ARBA00022832"/>
    </source>
</evidence>
<dbReference type="OMA" id="PGHGTNQ"/>
<evidence type="ECO:0000256" key="2">
    <source>
        <dbReference type="ARBA" id="ARBA00012480"/>
    </source>
</evidence>
<dbReference type="InterPro" id="IPR029058">
    <property type="entry name" value="AB_hydrolase_fold"/>
</dbReference>
<comment type="similarity">
    <text evidence="1">Belongs to the thioesterase family.</text>
</comment>
<keyword evidence="4" id="KW-0378">Hydrolase</keyword>
<dbReference type="EnsemblMetazoa" id="XM_021040081.2">
    <property type="protein sequence ID" value="XP_020895740.1"/>
    <property type="gene ID" value="LOC110234691"/>
</dbReference>
<evidence type="ECO:0000256" key="7">
    <source>
        <dbReference type="ARBA" id="ARBA00023160"/>
    </source>
</evidence>
<dbReference type="EC" id="3.1.2.14" evidence="2"/>
<dbReference type="Gene3D" id="3.40.50.1820">
    <property type="entry name" value="alpha/beta hydrolase"/>
    <property type="match status" value="1"/>
</dbReference>
<evidence type="ECO:0000256" key="1">
    <source>
        <dbReference type="ARBA" id="ARBA00007169"/>
    </source>
</evidence>
<comment type="catalytic activity">
    <reaction evidence="8">
        <text>(9Z)-octadecenoyl-[ACP] + H2O = (9Z)-octadecenoate + holo-[ACP] + H(+)</text>
        <dbReference type="Rhea" id="RHEA:15057"/>
        <dbReference type="Rhea" id="RHEA-COMP:9685"/>
        <dbReference type="Rhea" id="RHEA-COMP:9924"/>
        <dbReference type="ChEBI" id="CHEBI:15377"/>
        <dbReference type="ChEBI" id="CHEBI:15378"/>
        <dbReference type="ChEBI" id="CHEBI:30823"/>
        <dbReference type="ChEBI" id="CHEBI:64479"/>
        <dbReference type="ChEBI" id="CHEBI:78783"/>
        <dbReference type="EC" id="3.1.2.14"/>
    </reaction>
</comment>
<keyword evidence="6" id="KW-0443">Lipid metabolism</keyword>
<dbReference type="GeneID" id="110234691"/>
<evidence type="ECO:0000259" key="11">
    <source>
        <dbReference type="Pfam" id="PF00975"/>
    </source>
</evidence>
<keyword evidence="5" id="KW-0276">Fatty acid metabolism</keyword>
<dbReference type="PANTHER" id="PTHR11487">
    <property type="entry name" value="THIOESTERASE"/>
    <property type="match status" value="1"/>
</dbReference>
<organism evidence="12 13">
    <name type="scientific">Exaiptasia diaphana</name>
    <name type="common">Tropical sea anemone</name>
    <name type="synonym">Aiptasia pulchella</name>
    <dbReference type="NCBI Taxonomy" id="2652724"/>
    <lineage>
        <taxon>Eukaryota</taxon>
        <taxon>Metazoa</taxon>
        <taxon>Cnidaria</taxon>
        <taxon>Anthozoa</taxon>
        <taxon>Hexacorallia</taxon>
        <taxon>Actiniaria</taxon>
        <taxon>Aiptasiidae</taxon>
        <taxon>Exaiptasia</taxon>
    </lineage>
</organism>
<dbReference type="FunFam" id="3.40.50.1820:FF:000153">
    <property type="entry name" value="Surfactin synthase thioesterase subunit"/>
    <property type="match status" value="1"/>
</dbReference>
<evidence type="ECO:0000256" key="4">
    <source>
        <dbReference type="ARBA" id="ARBA00022801"/>
    </source>
</evidence>
<keyword evidence="3" id="KW-0444">Lipid biosynthesis</keyword>
<dbReference type="GO" id="GO:0051792">
    <property type="term" value="P:medium-chain fatty acid biosynthetic process"/>
    <property type="evidence" value="ECO:0007669"/>
    <property type="project" value="UniProtKB-ARBA"/>
</dbReference>
<dbReference type="InterPro" id="IPR001031">
    <property type="entry name" value="Thioesterase"/>
</dbReference>
<protein>
    <recommendedName>
        <fullName evidence="9">S-acyl fatty acid synthase thioesterase, medium chain</fullName>
        <ecNumber evidence="2">3.1.2.14</ecNumber>
    </recommendedName>
    <alternativeName>
        <fullName evidence="10">Thioesterase II</fullName>
    </alternativeName>
</protein>
<dbReference type="InterPro" id="IPR012223">
    <property type="entry name" value="TEII"/>
</dbReference>
<evidence type="ECO:0000313" key="13">
    <source>
        <dbReference type="Proteomes" id="UP000887567"/>
    </source>
</evidence>
<evidence type="ECO:0000313" key="12">
    <source>
        <dbReference type="EnsemblMetazoa" id="XP_020895740.1"/>
    </source>
</evidence>
<keyword evidence="13" id="KW-1185">Reference proteome</keyword>
<evidence type="ECO:0000256" key="6">
    <source>
        <dbReference type="ARBA" id="ARBA00023098"/>
    </source>
</evidence>
<evidence type="ECO:0000256" key="10">
    <source>
        <dbReference type="ARBA" id="ARBA00079653"/>
    </source>
</evidence>
<dbReference type="Proteomes" id="UP000887567">
    <property type="component" value="Unplaced"/>
</dbReference>
<evidence type="ECO:0000256" key="9">
    <source>
        <dbReference type="ARBA" id="ARBA00073799"/>
    </source>
</evidence>
<sequence length="254" mass="29070">MNSKWLRCRFKRTKPSVYLICFPWAGGGTSYYTGTWSKLFPEHVEVHSICLPGREGRFKEPFLTEWTTLISDLCDDIYNTLGQKHPFIFWGHSMGAVMCFEAARCLKTKHGIEPMHLLISSASAPQVVRKSPRSIAEISNEQLADKIRNWGGTPQAILDNKEIMDISVRILRADLTLVENYRFIVEDSFVPVLSCPITCFDGKDDLRDQEGWSEMTTGHFVRHVLSGGHFYFMKNQDNENQLVDIIKQSFPSNT</sequence>
<dbReference type="RefSeq" id="XP_020895740.1">
    <property type="nucleotide sequence ID" value="XM_021040081.2"/>
</dbReference>
<dbReference type="GO" id="GO:0016297">
    <property type="term" value="F:fatty acyl-[ACP] hydrolase activity"/>
    <property type="evidence" value="ECO:0007669"/>
    <property type="project" value="UniProtKB-EC"/>
</dbReference>
<dbReference type="SUPFAM" id="SSF53474">
    <property type="entry name" value="alpha/beta-Hydrolases"/>
    <property type="match status" value="1"/>
</dbReference>
<dbReference type="KEGG" id="epa:110234691"/>
<name>A0A913WXT5_EXADI</name>
<dbReference type="PANTHER" id="PTHR11487:SF0">
    <property type="entry name" value="S-ACYL FATTY ACID SYNTHASE THIOESTERASE, MEDIUM CHAIN"/>
    <property type="match status" value="1"/>
</dbReference>
<dbReference type="Pfam" id="PF00975">
    <property type="entry name" value="Thioesterase"/>
    <property type="match status" value="1"/>
</dbReference>
<keyword evidence="7" id="KW-0275">Fatty acid biosynthesis</keyword>
<dbReference type="AlphaFoldDB" id="A0A913WXT5"/>
<evidence type="ECO:0000256" key="8">
    <source>
        <dbReference type="ARBA" id="ARBA00048536"/>
    </source>
</evidence>
<feature type="domain" description="Thioesterase" evidence="11">
    <location>
        <begin position="19"/>
        <end position="248"/>
    </location>
</feature>